<dbReference type="InterPro" id="IPR023591">
    <property type="entry name" value="Ribosomal_uS2_flav_dom_sf"/>
</dbReference>
<evidence type="ECO:0000256" key="5">
    <source>
        <dbReference type="HAMAP-Rule" id="MF_00291"/>
    </source>
</evidence>
<dbReference type="Gene3D" id="1.10.287.610">
    <property type="entry name" value="Helix hairpin bin"/>
    <property type="match status" value="1"/>
</dbReference>
<dbReference type="AlphaFoldDB" id="A0A2G9ZF43"/>
<dbReference type="GO" id="GO:0006412">
    <property type="term" value="P:translation"/>
    <property type="evidence" value="ECO:0007669"/>
    <property type="project" value="UniProtKB-UniRule"/>
</dbReference>
<evidence type="ECO:0000256" key="1">
    <source>
        <dbReference type="ARBA" id="ARBA00006242"/>
    </source>
</evidence>
<accession>A0A2G9ZF43</accession>
<dbReference type="GO" id="GO:0003735">
    <property type="term" value="F:structural constituent of ribosome"/>
    <property type="evidence" value="ECO:0007669"/>
    <property type="project" value="InterPro"/>
</dbReference>
<evidence type="ECO:0000256" key="4">
    <source>
        <dbReference type="ARBA" id="ARBA00035256"/>
    </source>
</evidence>
<evidence type="ECO:0000256" key="3">
    <source>
        <dbReference type="ARBA" id="ARBA00023274"/>
    </source>
</evidence>
<dbReference type="EMBL" id="PCSB01000031">
    <property type="protein sequence ID" value="PIP31795.1"/>
    <property type="molecule type" value="Genomic_DNA"/>
</dbReference>
<dbReference type="PANTHER" id="PTHR12534:SF0">
    <property type="entry name" value="SMALL RIBOSOMAL SUBUNIT PROTEIN US2M"/>
    <property type="match status" value="1"/>
</dbReference>
<keyword evidence="3 5" id="KW-0687">Ribonucleoprotein</keyword>
<evidence type="ECO:0000313" key="6">
    <source>
        <dbReference type="EMBL" id="PIP31795.1"/>
    </source>
</evidence>
<comment type="caution">
    <text evidence="6">The sequence shown here is derived from an EMBL/GenBank/DDBJ whole genome shotgun (WGS) entry which is preliminary data.</text>
</comment>
<dbReference type="SUPFAM" id="SSF52313">
    <property type="entry name" value="Ribosomal protein S2"/>
    <property type="match status" value="1"/>
</dbReference>
<dbReference type="GO" id="GO:0015935">
    <property type="term" value="C:small ribosomal subunit"/>
    <property type="evidence" value="ECO:0007669"/>
    <property type="project" value="InterPro"/>
</dbReference>
<dbReference type="InterPro" id="IPR005706">
    <property type="entry name" value="Ribosomal_uS2_bac/mit/plastid"/>
</dbReference>
<dbReference type="PRINTS" id="PR00395">
    <property type="entry name" value="RIBOSOMALS2"/>
</dbReference>
<dbReference type="Proteomes" id="UP000230447">
    <property type="component" value="Unassembled WGS sequence"/>
</dbReference>
<dbReference type="NCBIfam" id="TIGR01011">
    <property type="entry name" value="rpsB_bact"/>
    <property type="match status" value="1"/>
</dbReference>
<dbReference type="CDD" id="cd01425">
    <property type="entry name" value="RPS2"/>
    <property type="match status" value="1"/>
</dbReference>
<name>A0A2G9ZF43_9BACT</name>
<gene>
    <name evidence="5 6" type="primary">rpsB</name>
    <name evidence="6" type="ORF">COX24_01530</name>
</gene>
<protein>
    <recommendedName>
        <fullName evidence="4 5">Small ribosomal subunit protein uS2</fullName>
    </recommendedName>
</protein>
<organism evidence="6 7">
    <name type="scientific">bacterium (Candidatus Gribaldobacteria) CG23_combo_of_CG06-09_8_20_14_all_37_87_8</name>
    <dbReference type="NCBI Taxonomy" id="2014278"/>
    <lineage>
        <taxon>Bacteria</taxon>
        <taxon>Candidatus Gribaldobacteria</taxon>
    </lineage>
</organism>
<dbReference type="InterPro" id="IPR001865">
    <property type="entry name" value="Ribosomal_uS2"/>
</dbReference>
<dbReference type="Gene3D" id="3.40.50.10490">
    <property type="entry name" value="Glucose-6-phosphate isomerase like protein, domain 1"/>
    <property type="match status" value="1"/>
</dbReference>
<dbReference type="PANTHER" id="PTHR12534">
    <property type="entry name" value="30S RIBOSOMAL PROTEIN S2 PROKARYOTIC AND ORGANELLAR"/>
    <property type="match status" value="1"/>
</dbReference>
<proteinExistence type="inferred from homology"/>
<evidence type="ECO:0000313" key="7">
    <source>
        <dbReference type="Proteomes" id="UP000230447"/>
    </source>
</evidence>
<reference evidence="6 7" key="1">
    <citation type="submission" date="2017-09" db="EMBL/GenBank/DDBJ databases">
        <title>Depth-based differentiation of microbial function through sediment-hosted aquifers and enrichment of novel symbionts in the deep terrestrial subsurface.</title>
        <authorList>
            <person name="Probst A.J."/>
            <person name="Ladd B."/>
            <person name="Jarett J.K."/>
            <person name="Geller-Mcgrath D.E."/>
            <person name="Sieber C.M."/>
            <person name="Emerson J.B."/>
            <person name="Anantharaman K."/>
            <person name="Thomas B.C."/>
            <person name="Malmstrom R."/>
            <person name="Stieglmeier M."/>
            <person name="Klingl A."/>
            <person name="Woyke T."/>
            <person name="Ryan C.M."/>
            <person name="Banfield J.F."/>
        </authorList>
    </citation>
    <scope>NUCLEOTIDE SEQUENCE [LARGE SCALE GENOMIC DNA]</scope>
    <source>
        <strain evidence="6">CG23_combo_of_CG06-09_8_20_14_all_37_87_8</strain>
    </source>
</reference>
<keyword evidence="2 5" id="KW-0689">Ribosomal protein</keyword>
<dbReference type="HAMAP" id="MF_00291_B">
    <property type="entry name" value="Ribosomal_uS2_B"/>
    <property type="match status" value="1"/>
</dbReference>
<comment type="similarity">
    <text evidence="1 5">Belongs to the universal ribosomal protein uS2 family.</text>
</comment>
<evidence type="ECO:0000256" key="2">
    <source>
        <dbReference type="ARBA" id="ARBA00022980"/>
    </source>
</evidence>
<dbReference type="Pfam" id="PF00318">
    <property type="entry name" value="Ribosomal_S2"/>
    <property type="match status" value="1"/>
</dbReference>
<sequence>MAEEKEKLNTKVNVEDMQEAGLHLGHKTSKLNPKTNEFVLGIKNTVHVFDLEQTAKYLQKAIKFIEELGKEKKIIMFVSTKPPLKRLVKEVAIELKMPFVVERWLGGTFTNFEVISKRAKYFKKLEEEKESGEFEKYTKKERVKKEKDLQSMGLKFEGLKNLDKMPNAVFIADIVKDKLALKEAFENKVEAIAIVDSNADPTLVDFPIPANDDAIPSVSYILSKIKAAYLNQ</sequence>